<protein>
    <recommendedName>
        <fullName evidence="3">RNA polymerase sigma factor 70 region 4 type 2 domain-containing protein</fullName>
    </recommendedName>
</protein>
<proteinExistence type="predicted"/>
<dbReference type="RefSeq" id="WP_191848726.1">
    <property type="nucleotide sequence ID" value="NZ_BMUO01000017.1"/>
</dbReference>
<dbReference type="InterPro" id="IPR013324">
    <property type="entry name" value="RNA_pol_sigma_r3/r4-like"/>
</dbReference>
<reference evidence="1 2" key="1">
    <citation type="submission" date="2024-01" db="EMBL/GenBank/DDBJ databases">
        <title>Genome analysis.</title>
        <authorList>
            <person name="Zhang K."/>
        </authorList>
    </citation>
    <scope>NUCLEOTIDE SEQUENCE [LARGE SCALE GENOMIC DNA]</scope>
    <source>
        <strain evidence="1 2">CGMCC 4.1753</strain>
    </source>
</reference>
<comment type="caution">
    <text evidence="1">The sequence shown here is derived from an EMBL/GenBank/DDBJ whole genome shotgun (WGS) entry which is preliminary data.</text>
</comment>
<keyword evidence="2" id="KW-1185">Reference proteome</keyword>
<dbReference type="SUPFAM" id="SSF88659">
    <property type="entry name" value="Sigma3 and sigma4 domains of RNA polymerase sigma factors"/>
    <property type="match status" value="1"/>
</dbReference>
<gene>
    <name evidence="1" type="ORF">RFN57_00095</name>
</gene>
<dbReference type="EMBL" id="JAYXNZ010000001">
    <property type="protein sequence ID" value="MEC7050735.1"/>
    <property type="molecule type" value="Genomic_DNA"/>
</dbReference>
<organism evidence="1 2">
    <name type="scientific">Streptomyces violaceochromogenes</name>
    <dbReference type="NCBI Taxonomy" id="67377"/>
    <lineage>
        <taxon>Bacteria</taxon>
        <taxon>Bacillati</taxon>
        <taxon>Actinomycetota</taxon>
        <taxon>Actinomycetes</taxon>
        <taxon>Kitasatosporales</taxon>
        <taxon>Streptomycetaceae</taxon>
        <taxon>Streptomyces</taxon>
    </lineage>
</organism>
<dbReference type="Proteomes" id="UP001353952">
    <property type="component" value="Unassembled WGS sequence"/>
</dbReference>
<accession>A0ABU6LMJ7</accession>
<evidence type="ECO:0000313" key="1">
    <source>
        <dbReference type="EMBL" id="MEC7050735.1"/>
    </source>
</evidence>
<evidence type="ECO:0008006" key="3">
    <source>
        <dbReference type="Google" id="ProtNLM"/>
    </source>
</evidence>
<evidence type="ECO:0000313" key="2">
    <source>
        <dbReference type="Proteomes" id="UP001353952"/>
    </source>
</evidence>
<sequence length="159" mass="18614">MMTERVSGSRYVDRPRVERTTVLADTLRSLGQERATVFLAVVLYNASVELVAEKLGLEVGRVIRHFSIAVSALRHPSRSQRLRDYMWELDSFDPTILIDDQLRTLIRDWRLQEMFEPLCAQCGRPMSVAWSALEQPRTGRPRKYCSNACRQKAYRRRRR</sequence>
<name>A0ABU6LMJ7_9ACTN</name>